<sequence>MEIKQFDITIKHLLSLQPAPTSRNSCESKLRSQPTHLARG</sequence>
<evidence type="ECO:0000313" key="3">
    <source>
        <dbReference type="Proteomes" id="UP000681720"/>
    </source>
</evidence>
<dbReference type="Proteomes" id="UP000681720">
    <property type="component" value="Unassembled WGS sequence"/>
</dbReference>
<protein>
    <submittedName>
        <fullName evidence="2">Uncharacterized protein</fullName>
    </submittedName>
</protein>
<gene>
    <name evidence="2" type="ORF">GIL414_LOCUS20859</name>
</gene>
<name>A0A8S2RW61_9BILA</name>
<comment type="caution">
    <text evidence="2">The sequence shown here is derived from an EMBL/GenBank/DDBJ whole genome shotgun (WGS) entry which is preliminary data.</text>
</comment>
<accession>A0A8S2RW61</accession>
<feature type="region of interest" description="Disordered" evidence="1">
    <location>
        <begin position="19"/>
        <end position="40"/>
    </location>
</feature>
<evidence type="ECO:0000313" key="2">
    <source>
        <dbReference type="EMBL" id="CAF4182591.1"/>
    </source>
</evidence>
<organism evidence="2 3">
    <name type="scientific">Rotaria magnacalcarata</name>
    <dbReference type="NCBI Taxonomy" id="392030"/>
    <lineage>
        <taxon>Eukaryota</taxon>
        <taxon>Metazoa</taxon>
        <taxon>Spiralia</taxon>
        <taxon>Gnathifera</taxon>
        <taxon>Rotifera</taxon>
        <taxon>Eurotatoria</taxon>
        <taxon>Bdelloidea</taxon>
        <taxon>Philodinida</taxon>
        <taxon>Philodinidae</taxon>
        <taxon>Rotaria</taxon>
    </lineage>
</organism>
<evidence type="ECO:0000256" key="1">
    <source>
        <dbReference type="SAM" id="MobiDB-lite"/>
    </source>
</evidence>
<feature type="non-terminal residue" evidence="2">
    <location>
        <position position="40"/>
    </location>
</feature>
<dbReference type="EMBL" id="CAJOBJ010015553">
    <property type="protein sequence ID" value="CAF4182591.1"/>
    <property type="molecule type" value="Genomic_DNA"/>
</dbReference>
<proteinExistence type="predicted"/>
<dbReference type="AlphaFoldDB" id="A0A8S2RW61"/>
<reference evidence="2" key="1">
    <citation type="submission" date="2021-02" db="EMBL/GenBank/DDBJ databases">
        <authorList>
            <person name="Nowell W R."/>
        </authorList>
    </citation>
    <scope>NUCLEOTIDE SEQUENCE</scope>
</reference>